<feature type="signal peptide" evidence="1">
    <location>
        <begin position="1"/>
        <end position="20"/>
    </location>
</feature>
<dbReference type="EMBL" id="FQUU01000023">
    <property type="protein sequence ID" value="SHF91768.1"/>
    <property type="molecule type" value="Genomic_DNA"/>
</dbReference>
<accession>A0A1M5FJV8</accession>
<keyword evidence="1" id="KW-0732">Signal</keyword>
<dbReference type="AlphaFoldDB" id="A0A1M5FJV8"/>
<organism evidence="2 3">
    <name type="scientific">Flavisolibacter ginsengisoli DSM 18119</name>
    <dbReference type="NCBI Taxonomy" id="1121884"/>
    <lineage>
        <taxon>Bacteria</taxon>
        <taxon>Pseudomonadati</taxon>
        <taxon>Bacteroidota</taxon>
        <taxon>Chitinophagia</taxon>
        <taxon>Chitinophagales</taxon>
        <taxon>Chitinophagaceae</taxon>
        <taxon>Flavisolibacter</taxon>
    </lineage>
</organism>
<name>A0A1M5FJV8_9BACT</name>
<feature type="chain" id="PRO_5012115578" evidence="1">
    <location>
        <begin position="21"/>
        <end position="195"/>
    </location>
</feature>
<dbReference type="SUPFAM" id="SSF56925">
    <property type="entry name" value="OMPA-like"/>
    <property type="match status" value="1"/>
</dbReference>
<dbReference type="STRING" id="1121884.SAMN02745131_03855"/>
<evidence type="ECO:0000256" key="1">
    <source>
        <dbReference type="SAM" id="SignalP"/>
    </source>
</evidence>
<keyword evidence="3" id="KW-1185">Reference proteome</keyword>
<sequence length="195" mass="22087">MKKYLLALVIVFTIPFSLLAQNSLQAKYGAVLPKGETLRNAFQPSTSIGISFLHKVSNATWYYGGSISHTALTSKDDYFKDSYHTKVDLTNYLFSLRKDFSFKQAHIWYVGLDAGLNHHVQKTKKNTLETEVHHTGFTTGLVLGTDWTISQKFSFATEANYTRCYTGSINYNDQFSSSSLKYYGLNLGLVYHFSN</sequence>
<dbReference type="Gene3D" id="2.40.160.20">
    <property type="match status" value="1"/>
</dbReference>
<dbReference type="Proteomes" id="UP000184048">
    <property type="component" value="Unassembled WGS sequence"/>
</dbReference>
<dbReference type="RefSeq" id="WP_072836974.1">
    <property type="nucleotide sequence ID" value="NZ_FQUU01000023.1"/>
</dbReference>
<proteinExistence type="predicted"/>
<gene>
    <name evidence="2" type="ORF">SAMN02745131_03855</name>
</gene>
<evidence type="ECO:0000313" key="3">
    <source>
        <dbReference type="Proteomes" id="UP000184048"/>
    </source>
</evidence>
<protein>
    <submittedName>
        <fullName evidence="2">Outer membrane protein beta-barrel domain-containing protein</fullName>
    </submittedName>
</protein>
<reference evidence="2 3" key="1">
    <citation type="submission" date="2016-11" db="EMBL/GenBank/DDBJ databases">
        <authorList>
            <person name="Jaros S."/>
            <person name="Januszkiewicz K."/>
            <person name="Wedrychowicz H."/>
        </authorList>
    </citation>
    <scope>NUCLEOTIDE SEQUENCE [LARGE SCALE GENOMIC DNA]</scope>
    <source>
        <strain evidence="2 3">DSM 18119</strain>
    </source>
</reference>
<dbReference type="InterPro" id="IPR011250">
    <property type="entry name" value="OMP/PagP_B-barrel"/>
</dbReference>
<evidence type="ECO:0000313" key="2">
    <source>
        <dbReference type="EMBL" id="SHF91768.1"/>
    </source>
</evidence>